<dbReference type="Proteomes" id="UP000050794">
    <property type="component" value="Unassembled WGS sequence"/>
</dbReference>
<gene>
    <name evidence="1" type="ORF">TCNE_LOCUS5053</name>
</gene>
<name>A0A183U983_TOXCA</name>
<evidence type="ECO:0000313" key="3">
    <source>
        <dbReference type="WBParaSite" id="TCNE_0000505301-mRNA-1"/>
    </source>
</evidence>
<evidence type="ECO:0000313" key="2">
    <source>
        <dbReference type="Proteomes" id="UP000050794"/>
    </source>
</evidence>
<organism evidence="2 3">
    <name type="scientific">Toxocara canis</name>
    <name type="common">Canine roundworm</name>
    <dbReference type="NCBI Taxonomy" id="6265"/>
    <lineage>
        <taxon>Eukaryota</taxon>
        <taxon>Metazoa</taxon>
        <taxon>Ecdysozoa</taxon>
        <taxon>Nematoda</taxon>
        <taxon>Chromadorea</taxon>
        <taxon>Rhabditida</taxon>
        <taxon>Spirurina</taxon>
        <taxon>Ascaridomorpha</taxon>
        <taxon>Ascaridoidea</taxon>
        <taxon>Toxocaridae</taxon>
        <taxon>Toxocara</taxon>
    </lineage>
</organism>
<protein>
    <submittedName>
        <fullName evidence="1 3">Uncharacterized protein</fullName>
    </submittedName>
</protein>
<sequence length="76" mass="8476">MFSPRPKGSLGCRLPIEQRLDAMYASPEGTEKKHNISKCIVGIGKPETLAEWDAVEAEVEVKRESEFPLLRSAFTV</sequence>
<dbReference type="WBParaSite" id="TCNE_0000505301-mRNA-1">
    <property type="protein sequence ID" value="TCNE_0000505301-mRNA-1"/>
    <property type="gene ID" value="TCNE_0000505301"/>
</dbReference>
<accession>A0A183U983</accession>
<evidence type="ECO:0000313" key="1">
    <source>
        <dbReference type="EMBL" id="VDM33856.1"/>
    </source>
</evidence>
<reference evidence="3" key="1">
    <citation type="submission" date="2016-06" db="UniProtKB">
        <authorList>
            <consortium name="WormBaseParasite"/>
        </authorList>
    </citation>
    <scope>IDENTIFICATION</scope>
</reference>
<keyword evidence="2" id="KW-1185">Reference proteome</keyword>
<proteinExistence type="predicted"/>
<dbReference type="EMBL" id="UYWY01010642">
    <property type="protein sequence ID" value="VDM33856.1"/>
    <property type="molecule type" value="Genomic_DNA"/>
</dbReference>
<dbReference type="AlphaFoldDB" id="A0A183U983"/>
<reference evidence="1 2" key="2">
    <citation type="submission" date="2018-11" db="EMBL/GenBank/DDBJ databases">
        <authorList>
            <consortium name="Pathogen Informatics"/>
        </authorList>
    </citation>
    <scope>NUCLEOTIDE SEQUENCE [LARGE SCALE GENOMIC DNA]</scope>
</reference>